<dbReference type="OrthoDB" id="44002at2157"/>
<feature type="transmembrane region" description="Helical" evidence="1">
    <location>
        <begin position="129"/>
        <end position="154"/>
    </location>
</feature>
<evidence type="ECO:0000313" key="4">
    <source>
        <dbReference type="Proteomes" id="UP000060043"/>
    </source>
</evidence>
<dbReference type="EMBL" id="CP013695">
    <property type="protein sequence ID" value="ALU32711.1"/>
    <property type="molecule type" value="Genomic_DNA"/>
</dbReference>
<feature type="transmembrane region" description="Helical" evidence="1">
    <location>
        <begin position="270"/>
        <end position="289"/>
    </location>
</feature>
<sequence length="761" mass="86913">MFIQELYSASQGKPFYDTINLLFRGIPYGLAIHPYLILYILVPLYKAFPSWLTLSLVESLVLTLASLYLYKIAREVLPQSKLLPVISSMIFLFNPLTVASFLSGFQVLSFIPLFYLASYYYYLTKRWKLFIISTALLLLTSEASYPIVLTYMVLLIIKNKNNNKLLSKSFFRRNILFLSVIVATIVIALTLPTFLQTKYTGTSHSILQDIEQYYSLNYVNYDILNKLEYWLLVFGSFGALSLFSPLELLPALPYILLTVMSFYPNYYTPGYYYFFLVLPMLAVALVYTLKKIHDIKRVVRVALVFVLLIGVFFNPYIYTTFQSYNSPKIVSPGYPPSFNTTLASVNQMYINELTSLIPPNSSIVATTDLLPFVSNSMNAYVLPPYSNVNLNILKNLNVLKRLAPTPNYLLIDGSFLTPSFNSIEGNYGIYAETNGISLYKLNYSGEVKLFAPLIQFIPAYDFYIWSYVPPTQVNVVNDNQFGKVYMYVKNGYKSDGATLWFGPYIHLPQGTYLAEFYLKFDNVTTNGSLLRIDININPYGSPIYKIINSSDIVQGKWMKFDLLFTIPYNELLSSVEFRGFSISNQSNIYFAGVKLIQISPYVNYIYPACDFATINGIKQTQGNFILGGCDIVLNSSTAIWYGPYITLPEGNFTAYYIFSMDLNKRNFTPNTTILTLDISYDIGKYILNTLNINDSELIRYNVNGVYLVPLTFSLNQTTSYVEFRGFNFNAEGEVYFYGAIIVPDYDNYTPSFLINYLNSLQ</sequence>
<name>A0A0U3HDE5_9CREN</name>
<dbReference type="InterPro" id="IPR018650">
    <property type="entry name" value="STSV1_Orf64"/>
</dbReference>
<evidence type="ECO:0000313" key="5">
    <source>
        <dbReference type="Proteomes" id="UP000065473"/>
    </source>
</evidence>
<reference evidence="4 5" key="1">
    <citation type="submission" date="2015-12" db="EMBL/GenBank/DDBJ databases">
        <title>A stable core within a dynamic pangenome in Sulfolobus acidocaldarius.</title>
        <authorList>
            <person name="Anderson R."/>
            <person name="Kouris A."/>
            <person name="Seward C."/>
            <person name="Campbell K."/>
            <person name="Whitaker R."/>
        </authorList>
    </citation>
    <scope>NUCLEOTIDE SEQUENCE [LARGE SCALE GENOMIC DNA]</scope>
    <source>
        <strain evidence="2 5">GG12-C01-09</strain>
        <strain evidence="3 4">NG05B_CO5_07</strain>
    </source>
</reference>
<feature type="transmembrane region" description="Helical" evidence="1">
    <location>
        <begin position="48"/>
        <end position="70"/>
    </location>
</feature>
<dbReference type="Pfam" id="PF09852">
    <property type="entry name" value="DUF2079"/>
    <property type="match status" value="1"/>
</dbReference>
<dbReference type="Proteomes" id="UP000065473">
    <property type="component" value="Chromosome"/>
</dbReference>
<feature type="transmembrane region" description="Helical" evidence="1">
    <location>
        <begin position="91"/>
        <end position="117"/>
    </location>
</feature>
<feature type="transmembrane region" description="Helical" evidence="1">
    <location>
        <begin position="301"/>
        <end position="318"/>
    </location>
</feature>
<protein>
    <submittedName>
        <fullName evidence="3">Uncharacterized protein</fullName>
    </submittedName>
</protein>
<feature type="transmembrane region" description="Helical" evidence="1">
    <location>
        <begin position="21"/>
        <end position="42"/>
    </location>
</feature>
<dbReference type="EMBL" id="CP013694">
    <property type="protein sequence ID" value="ALU29969.1"/>
    <property type="molecule type" value="Genomic_DNA"/>
</dbReference>
<feature type="transmembrane region" description="Helical" evidence="1">
    <location>
        <begin position="227"/>
        <end position="243"/>
    </location>
</feature>
<dbReference type="AlphaFoldDB" id="A0A0U3HDE5"/>
<proteinExistence type="predicted"/>
<evidence type="ECO:0000313" key="2">
    <source>
        <dbReference type="EMBL" id="ALU29969.1"/>
    </source>
</evidence>
<dbReference type="Proteomes" id="UP000060043">
    <property type="component" value="Chromosome"/>
</dbReference>
<keyword evidence="1" id="KW-0812">Transmembrane</keyword>
<gene>
    <name evidence="2" type="ORF">ATY89_08500</name>
    <name evidence="3" type="ORF">ATZ20_11505</name>
</gene>
<accession>A0A0U3HDE5</accession>
<evidence type="ECO:0000313" key="3">
    <source>
        <dbReference type="EMBL" id="ALU32711.1"/>
    </source>
</evidence>
<keyword evidence="1" id="KW-0472">Membrane</keyword>
<keyword evidence="1" id="KW-1133">Transmembrane helix</keyword>
<evidence type="ECO:0000256" key="1">
    <source>
        <dbReference type="SAM" id="Phobius"/>
    </source>
</evidence>
<feature type="transmembrane region" description="Helical" evidence="1">
    <location>
        <begin position="175"/>
        <end position="195"/>
    </location>
</feature>
<organism evidence="3 4">
    <name type="scientific">Sulfolobus acidocaldarius</name>
    <dbReference type="NCBI Taxonomy" id="2285"/>
    <lineage>
        <taxon>Archaea</taxon>
        <taxon>Thermoproteota</taxon>
        <taxon>Thermoprotei</taxon>
        <taxon>Sulfolobales</taxon>
        <taxon>Sulfolobaceae</taxon>
        <taxon>Sulfolobus</taxon>
    </lineage>
</organism>